<feature type="region of interest" description="Disordered" evidence="1">
    <location>
        <begin position="711"/>
        <end position="732"/>
    </location>
</feature>
<proteinExistence type="predicted"/>
<evidence type="ECO:0000313" key="4">
    <source>
        <dbReference type="EMBL" id="GCE14763.1"/>
    </source>
</evidence>
<dbReference type="Gene3D" id="2.60.120.260">
    <property type="entry name" value="Galactose-binding domain-like"/>
    <property type="match status" value="1"/>
</dbReference>
<gene>
    <name evidence="4" type="ORF">KTT_46220</name>
</gene>
<dbReference type="OrthoDB" id="7783360at2"/>
<evidence type="ECO:0000313" key="5">
    <source>
        <dbReference type="Proteomes" id="UP000287352"/>
    </source>
</evidence>
<keyword evidence="2" id="KW-0472">Membrane</keyword>
<dbReference type="EMBL" id="BIFR01000002">
    <property type="protein sequence ID" value="GCE14763.1"/>
    <property type="molecule type" value="Genomic_DNA"/>
</dbReference>
<keyword evidence="2" id="KW-0812">Transmembrane</keyword>
<dbReference type="AlphaFoldDB" id="A0A402A6I9"/>
<dbReference type="SUPFAM" id="SSF49785">
    <property type="entry name" value="Galactose-binding domain-like"/>
    <property type="match status" value="1"/>
</dbReference>
<feature type="domain" description="CBM6" evidence="3">
    <location>
        <begin position="557"/>
        <end position="710"/>
    </location>
</feature>
<comment type="caution">
    <text evidence="4">The sequence shown here is derived from an EMBL/GenBank/DDBJ whole genome shotgun (WGS) entry which is preliminary data.</text>
</comment>
<dbReference type="GO" id="GO:0030246">
    <property type="term" value="F:carbohydrate binding"/>
    <property type="evidence" value="ECO:0007669"/>
    <property type="project" value="InterPro"/>
</dbReference>
<accession>A0A402A6I9</accession>
<dbReference type="Proteomes" id="UP000287352">
    <property type="component" value="Unassembled WGS sequence"/>
</dbReference>
<dbReference type="RefSeq" id="WP_126582300.1">
    <property type="nucleotide sequence ID" value="NZ_BIFR01000002.1"/>
</dbReference>
<reference evidence="5" key="1">
    <citation type="submission" date="2018-12" db="EMBL/GenBank/DDBJ databases">
        <title>Tengunoibacter tsumagoiensis gen. nov., sp. nov., Dictyobacter kobayashii sp. nov., D. alpinus sp. nov., and D. joshuensis sp. nov. and description of Dictyobacteraceae fam. nov. within the order Ktedonobacterales isolated from Tengu-no-mugimeshi.</title>
        <authorList>
            <person name="Wang C.M."/>
            <person name="Zheng Y."/>
            <person name="Sakai Y."/>
            <person name="Toyoda A."/>
            <person name="Minakuchi Y."/>
            <person name="Abe K."/>
            <person name="Yokota A."/>
            <person name="Yabe S."/>
        </authorList>
    </citation>
    <scope>NUCLEOTIDE SEQUENCE [LARGE SCALE GENOMIC DNA]</scope>
    <source>
        <strain evidence="5">Uno3</strain>
    </source>
</reference>
<dbReference type="InterPro" id="IPR005084">
    <property type="entry name" value="CBM6"/>
</dbReference>
<dbReference type="InterPro" id="IPR008979">
    <property type="entry name" value="Galactose-bd-like_sf"/>
</dbReference>
<keyword evidence="5" id="KW-1185">Reference proteome</keyword>
<keyword evidence="2" id="KW-1133">Transmembrane helix</keyword>
<evidence type="ECO:0000256" key="1">
    <source>
        <dbReference type="SAM" id="MobiDB-lite"/>
    </source>
</evidence>
<protein>
    <recommendedName>
        <fullName evidence="3">CBM6 domain-containing protein</fullName>
    </recommendedName>
</protein>
<dbReference type="PROSITE" id="PS51175">
    <property type="entry name" value="CBM6"/>
    <property type="match status" value="1"/>
</dbReference>
<evidence type="ECO:0000259" key="3">
    <source>
        <dbReference type="PROSITE" id="PS51175"/>
    </source>
</evidence>
<organism evidence="4 5">
    <name type="scientific">Tengunoibacter tsumagoiensis</name>
    <dbReference type="NCBI Taxonomy" id="2014871"/>
    <lineage>
        <taxon>Bacteria</taxon>
        <taxon>Bacillati</taxon>
        <taxon>Chloroflexota</taxon>
        <taxon>Ktedonobacteria</taxon>
        <taxon>Ktedonobacterales</taxon>
        <taxon>Dictyobacteraceae</taxon>
        <taxon>Tengunoibacter</taxon>
    </lineage>
</organism>
<name>A0A402A6I9_9CHLR</name>
<feature type="transmembrane region" description="Helical" evidence="2">
    <location>
        <begin position="29"/>
        <end position="49"/>
    </location>
</feature>
<evidence type="ECO:0000256" key="2">
    <source>
        <dbReference type="SAM" id="Phobius"/>
    </source>
</evidence>
<dbReference type="Pfam" id="PF03422">
    <property type="entry name" value="CBM_6"/>
    <property type="match status" value="1"/>
</dbReference>
<sequence>MSLRKNELPRAVEQTAKVRVRKPAIMSGLSSLIILVALVCASFAFSFGLGTKKTYAAPTDHLPVAGINYTNLEGFADAMKQSRAHWDTYGTLDGSAPSDANGWPTTDASIMVWEGRDNNQGTYTLTFNGQADVTVSLNYATINDKTYDAGSNTTTARLVVTDTGAENFQLNFANTIRTSGAATNTGVTNVRLMRPTSPGSSTSYDPSVIFTTELKDALSNYAYIRFMAGTNWNTSVNWSDRTRPTDASQKKVLPGESGFEGNLIAFEYEVDLCNETGKDCYINIPGRANDDYVTKLAQLIKYGSDGINPYTSPQSNPAFAPLRSDLKAYIEYSNEVWNFGFQQAHDVADAAAAEVNAGGSNLNYDGETNSIGLAMRYAARRTVQISQLFRNVFGDEMISRIRPVLEWQYNNLNGTAAAMLDFVNNYYNNVDGQHVSDPHPITYYIWGAGGAVYYGSNNDAATSVDAIYASGLPVSHYDGDHTYQQALNIEAAWAHAYGLHFVAYEGGFAVGGDGPSDVDTAARWDPRARQSMLDSFNVFAQAGGDLYTTGTYAQWKNLYEANNDPLVQAAHDINNGTFTPSSVTQGTQVSGSDTTTINGSSYDIRVDAYQSGAPLTDNVGRSAGYLLRVSNEGTYTVAVSVGNTSDGKKLAVFVDGNLLSAIDVPNTGSMSSYQTVTAGSVSLTAGLHAVLVVATQPSAGHVNSILIAPGGTVSNPTPTPTASTPTPTPSSDGWTKCADEGGVCTVNGTAQVRYGANGTYTTQTVTDSIFCSNDAFGGDPLPNVVKHCDYQ</sequence>
<feature type="compositionally biased region" description="Low complexity" evidence="1">
    <location>
        <begin position="720"/>
        <end position="731"/>
    </location>
</feature>